<accession>A0A173VFG5</accession>
<name>A0A173VFG5_9FIRM</name>
<dbReference type="GO" id="GO:0003677">
    <property type="term" value="F:DNA binding"/>
    <property type="evidence" value="ECO:0007669"/>
    <property type="project" value="InterPro"/>
</dbReference>
<dbReference type="GO" id="GO:0015074">
    <property type="term" value="P:DNA integration"/>
    <property type="evidence" value="ECO:0007669"/>
    <property type="project" value="InterPro"/>
</dbReference>
<dbReference type="OrthoDB" id="568347at2"/>
<dbReference type="Gene3D" id="1.10.443.10">
    <property type="entry name" value="Intergrase catalytic core"/>
    <property type="match status" value="1"/>
</dbReference>
<dbReference type="InterPro" id="IPR002104">
    <property type="entry name" value="Integrase_catalytic"/>
</dbReference>
<reference evidence="3 4" key="1">
    <citation type="submission" date="2015-09" db="EMBL/GenBank/DDBJ databases">
        <authorList>
            <consortium name="Pathogen Informatics"/>
        </authorList>
    </citation>
    <scope>NUCLEOTIDE SEQUENCE [LARGE SCALE GENOMIC DNA]</scope>
    <source>
        <strain evidence="3 4">2789STDY5834961</strain>
    </source>
</reference>
<dbReference type="PROSITE" id="PS51898">
    <property type="entry name" value="TYR_RECOMBINASE"/>
    <property type="match status" value="1"/>
</dbReference>
<proteinExistence type="predicted"/>
<gene>
    <name evidence="3" type="ORF">ERS852573_02828</name>
</gene>
<dbReference type="EMBL" id="CYXO01000024">
    <property type="protein sequence ID" value="CUN24668.1"/>
    <property type="molecule type" value="Genomic_DNA"/>
</dbReference>
<protein>
    <submittedName>
        <fullName evidence="3">Site-specific recombinase XerD</fullName>
    </submittedName>
</protein>
<organism evidence="3 4">
    <name type="scientific">Dorea longicatena</name>
    <dbReference type="NCBI Taxonomy" id="88431"/>
    <lineage>
        <taxon>Bacteria</taxon>
        <taxon>Bacillati</taxon>
        <taxon>Bacillota</taxon>
        <taxon>Clostridia</taxon>
        <taxon>Lachnospirales</taxon>
        <taxon>Lachnospiraceae</taxon>
        <taxon>Dorea</taxon>
    </lineage>
</organism>
<evidence type="ECO:0000259" key="2">
    <source>
        <dbReference type="PROSITE" id="PS51898"/>
    </source>
</evidence>
<keyword evidence="1" id="KW-0233">DNA recombination</keyword>
<feature type="domain" description="Tyr recombinase" evidence="2">
    <location>
        <begin position="284"/>
        <end position="471"/>
    </location>
</feature>
<dbReference type="AlphaFoldDB" id="A0A173VFG5"/>
<dbReference type="InterPro" id="IPR013762">
    <property type="entry name" value="Integrase-like_cat_sf"/>
</dbReference>
<dbReference type="CDD" id="cd00397">
    <property type="entry name" value="DNA_BRE_C"/>
    <property type="match status" value="1"/>
</dbReference>
<evidence type="ECO:0000313" key="3">
    <source>
        <dbReference type="EMBL" id="CUN24668.1"/>
    </source>
</evidence>
<dbReference type="Pfam" id="PF00589">
    <property type="entry name" value="Phage_integrase"/>
    <property type="match status" value="1"/>
</dbReference>
<sequence length="499" mass="59342">MENDIIYFSDFPNLQETGTRKDNGKFDLTLLPTQELKEEFRGYIMYRCKNGTFRALIQDRTAYNHIAKFLNSRINRRIKSLGDRNPEKWISLLKGWMLEQGITIVKEKKSVYGTVSYGEAVTILYFRNVLKFLGPEDLRDEIEKDVWELKNLDIKIRSNPIYNVKTLDFRKIYQPDIREECKKAVYMNLQYEAIGTVQGELTIMRIFSEYLQKEYSKIKSCSEIDREVLEEFLIHLSTKDTSHSANSSYVISLRRQLETIGKIYSYERLEHLFINTDIPPEVNAEFRVYSDDEMKRLNAEITQMNVQIARCLLIHQMLGTRISDTLTLRPDCLTRENGQDMIEIYQVKTKRYKKPISKELAKLLQSSIEYTQEKFGDTEYIFVNEKEPDRPMQYMAIKTKVMSMIQEKQLKDDHGELFGFGTHMFRHYYGVKLTEMHLDDWTIARLLGHKRLNNVQHYRKMSNQRMADETREVRQRMSDIIYMSLARWGEEYEQIRQDD</sequence>
<evidence type="ECO:0000256" key="1">
    <source>
        <dbReference type="ARBA" id="ARBA00023172"/>
    </source>
</evidence>
<dbReference type="GO" id="GO:0006310">
    <property type="term" value="P:DNA recombination"/>
    <property type="evidence" value="ECO:0007669"/>
    <property type="project" value="UniProtKB-KW"/>
</dbReference>
<dbReference type="SUPFAM" id="SSF56349">
    <property type="entry name" value="DNA breaking-rejoining enzymes"/>
    <property type="match status" value="1"/>
</dbReference>
<evidence type="ECO:0000313" key="4">
    <source>
        <dbReference type="Proteomes" id="UP000095597"/>
    </source>
</evidence>
<dbReference type="Proteomes" id="UP000095597">
    <property type="component" value="Unassembled WGS sequence"/>
</dbReference>
<dbReference type="InterPro" id="IPR011010">
    <property type="entry name" value="DNA_brk_join_enz"/>
</dbReference>